<dbReference type="AlphaFoldDB" id="A0A383AUM5"/>
<sequence>ERHGVKRSEVLDAMLATVDRDQGPAGRIMKDFVSETVGELFPSREACVEYYSRDVNFERLELGDIGDNLLYKYRALASFFVWPEVCAVAFSAIRGLLRCRGVGMDDEFWENLRLYVELAHAHGETESEILGTRRAGFTYDIAAWIDNGRYEDPAPFRLANAQTFEFDLPDPFADEVRAALNVWGTDLKSLTRGVTRIRSLAQVRECRRVDA</sequence>
<feature type="non-terminal residue" evidence="1">
    <location>
        <position position="1"/>
    </location>
</feature>
<organism evidence="1">
    <name type="scientific">marine metagenome</name>
    <dbReference type="NCBI Taxonomy" id="408172"/>
    <lineage>
        <taxon>unclassified sequences</taxon>
        <taxon>metagenomes</taxon>
        <taxon>ecological metagenomes</taxon>
    </lineage>
</organism>
<accession>A0A383AUM5</accession>
<gene>
    <name evidence="1" type="ORF">METZ01_LOCUS464218</name>
</gene>
<protein>
    <submittedName>
        <fullName evidence="1">Uncharacterized protein</fullName>
    </submittedName>
</protein>
<name>A0A383AUM5_9ZZZZ</name>
<reference evidence="1" key="1">
    <citation type="submission" date="2018-05" db="EMBL/GenBank/DDBJ databases">
        <authorList>
            <person name="Lanie J.A."/>
            <person name="Ng W.-L."/>
            <person name="Kazmierczak K.M."/>
            <person name="Andrzejewski T.M."/>
            <person name="Davidsen T.M."/>
            <person name="Wayne K.J."/>
            <person name="Tettelin H."/>
            <person name="Glass J.I."/>
            <person name="Rusch D."/>
            <person name="Podicherti R."/>
            <person name="Tsui H.-C.T."/>
            <person name="Winkler M.E."/>
        </authorList>
    </citation>
    <scope>NUCLEOTIDE SEQUENCE</scope>
</reference>
<proteinExistence type="predicted"/>
<dbReference type="EMBL" id="UINC01194996">
    <property type="protein sequence ID" value="SVE11364.1"/>
    <property type="molecule type" value="Genomic_DNA"/>
</dbReference>
<evidence type="ECO:0000313" key="1">
    <source>
        <dbReference type="EMBL" id="SVE11364.1"/>
    </source>
</evidence>